<dbReference type="Proteomes" id="UP000016519">
    <property type="component" value="Unassembled WGS sequence"/>
</dbReference>
<dbReference type="RefSeq" id="WP_021618664.1">
    <property type="nucleotide sequence ID" value="NZ_KE952646.1"/>
</dbReference>
<comment type="caution">
    <text evidence="2">The sequence shown here is derived from an EMBL/GenBank/DDBJ whole genome shotgun (WGS) entry which is preliminary data.</text>
</comment>
<organism evidence="2 3">
    <name type="scientific">Alloscardovia omnicolens F0580</name>
    <dbReference type="NCBI Taxonomy" id="1321816"/>
    <lineage>
        <taxon>Bacteria</taxon>
        <taxon>Bacillati</taxon>
        <taxon>Actinomycetota</taxon>
        <taxon>Actinomycetes</taxon>
        <taxon>Bifidobacteriales</taxon>
        <taxon>Bifidobacteriaceae</taxon>
        <taxon>Alloscardovia</taxon>
    </lineage>
</organism>
<sequence length="137" mass="15741">MLTLKNKGGETVGITLNQLYQIAENAELNIIETPLNDDEMGYYDDSTHTILLDNTLNDRQKKCTLAHELVHAKHHDSNHDKRTEARTIRETANWLIDPLEYATIEQLYEGNGTLMALELDITMQVLDDYQHILASRF</sequence>
<gene>
    <name evidence="2" type="ORF">HMPREF9244_01553</name>
</gene>
<accession>U1SCW0</accession>
<dbReference type="EMBL" id="AWSI01000041">
    <property type="protein sequence ID" value="ERH29753.1"/>
    <property type="molecule type" value="Genomic_DNA"/>
</dbReference>
<reference evidence="2 3" key="1">
    <citation type="submission" date="2013-08" db="EMBL/GenBank/DDBJ databases">
        <authorList>
            <person name="Weinstock G."/>
            <person name="Sodergren E."/>
            <person name="Wylie T."/>
            <person name="Fulton L."/>
            <person name="Fulton R."/>
            <person name="Fronick C."/>
            <person name="O'Laughlin M."/>
            <person name="Godfrey J."/>
            <person name="Miner T."/>
            <person name="Herter B."/>
            <person name="Appelbaum E."/>
            <person name="Cordes M."/>
            <person name="Lek S."/>
            <person name="Wollam A."/>
            <person name="Pepin K.H."/>
            <person name="Palsikar V.B."/>
            <person name="Mitreva M."/>
            <person name="Wilson R.K."/>
        </authorList>
    </citation>
    <scope>NUCLEOTIDE SEQUENCE [LARGE SCALE GENOMIC DNA]</scope>
    <source>
        <strain evidence="2 3">F0580</strain>
    </source>
</reference>
<name>U1SCW0_9BIFI</name>
<proteinExistence type="predicted"/>
<evidence type="ECO:0000313" key="3">
    <source>
        <dbReference type="Proteomes" id="UP000016519"/>
    </source>
</evidence>
<dbReference type="Gene3D" id="1.10.10.2910">
    <property type="match status" value="1"/>
</dbReference>
<dbReference type="InterPro" id="IPR010359">
    <property type="entry name" value="IrrE_HExxH"/>
</dbReference>
<dbReference type="AlphaFoldDB" id="U1SCW0"/>
<keyword evidence="3" id="KW-1185">Reference proteome</keyword>
<feature type="domain" description="IrrE N-terminal-like" evidence="1">
    <location>
        <begin position="27"/>
        <end position="95"/>
    </location>
</feature>
<evidence type="ECO:0000259" key="1">
    <source>
        <dbReference type="Pfam" id="PF06114"/>
    </source>
</evidence>
<dbReference type="HOGENOM" id="CLU_134881_0_0_11"/>
<protein>
    <recommendedName>
        <fullName evidence="1">IrrE N-terminal-like domain-containing protein</fullName>
    </recommendedName>
</protein>
<evidence type="ECO:0000313" key="2">
    <source>
        <dbReference type="EMBL" id="ERH29753.1"/>
    </source>
</evidence>
<dbReference type="Pfam" id="PF06114">
    <property type="entry name" value="Peptidase_M78"/>
    <property type="match status" value="1"/>
</dbReference>